<keyword evidence="8" id="KW-1185">Reference proteome</keyword>
<dbReference type="InterPro" id="IPR015424">
    <property type="entry name" value="PyrdxlP-dep_Trfase"/>
</dbReference>
<keyword evidence="3 4" id="KW-0663">Pyridoxal phosphate</keyword>
<comment type="similarity">
    <text evidence="2 5">Belongs to the trans-sulfuration enzymes family.</text>
</comment>
<comment type="cofactor">
    <cofactor evidence="1 5">
        <name>pyridoxal 5'-phosphate</name>
        <dbReference type="ChEBI" id="CHEBI:597326"/>
    </cofactor>
</comment>
<dbReference type="Proteomes" id="UP000253495">
    <property type="component" value="Unassembled WGS sequence"/>
</dbReference>
<dbReference type="PIRSF" id="PIRSF001434">
    <property type="entry name" value="CGS"/>
    <property type="match status" value="1"/>
</dbReference>
<feature type="modified residue" description="N6-(pyridoxal phosphate)lysine" evidence="4">
    <location>
        <position position="199"/>
    </location>
</feature>
<dbReference type="GO" id="GO:0030170">
    <property type="term" value="F:pyridoxal phosphate binding"/>
    <property type="evidence" value="ECO:0007669"/>
    <property type="project" value="InterPro"/>
</dbReference>
<evidence type="ECO:0000313" key="8">
    <source>
        <dbReference type="Proteomes" id="UP000253495"/>
    </source>
</evidence>
<dbReference type="CDD" id="cd00614">
    <property type="entry name" value="CGS_like"/>
    <property type="match status" value="1"/>
</dbReference>
<accession>A0A368VFT2</accession>
<protein>
    <submittedName>
        <fullName evidence="7">Cystathionine gamma-lyase</fullName>
    </submittedName>
</protein>
<reference evidence="7 8" key="1">
    <citation type="submission" date="2018-07" db="EMBL/GenBank/DDBJ databases">
        <title>Genomic Encyclopedia of Type Strains, Phase III (KMG-III): the genomes of soil and plant-associated and newly described type strains.</title>
        <authorList>
            <person name="Whitman W."/>
        </authorList>
    </citation>
    <scope>NUCLEOTIDE SEQUENCE [LARGE SCALE GENOMIC DNA]</scope>
    <source>
        <strain evidence="7 8">CECT 8575</strain>
    </source>
</reference>
<dbReference type="EMBL" id="QPJC01000013">
    <property type="protein sequence ID" value="RCW40010.1"/>
    <property type="molecule type" value="Genomic_DNA"/>
</dbReference>
<dbReference type="InterPro" id="IPR015421">
    <property type="entry name" value="PyrdxlP-dep_Trfase_major"/>
</dbReference>
<evidence type="ECO:0000256" key="4">
    <source>
        <dbReference type="PIRSR" id="PIRSR001434-2"/>
    </source>
</evidence>
<dbReference type="PANTHER" id="PTHR11808:SF15">
    <property type="entry name" value="CYSTATHIONINE GAMMA-LYASE"/>
    <property type="match status" value="1"/>
</dbReference>
<dbReference type="InterPro" id="IPR015422">
    <property type="entry name" value="PyrdxlP-dep_Trfase_small"/>
</dbReference>
<evidence type="ECO:0000256" key="2">
    <source>
        <dbReference type="ARBA" id="ARBA00009077"/>
    </source>
</evidence>
<dbReference type="GO" id="GO:0004123">
    <property type="term" value="F:cystathionine gamma-lyase activity"/>
    <property type="evidence" value="ECO:0007669"/>
    <property type="project" value="TreeGrafter"/>
</dbReference>
<sequence>MSDGFATRAIHAGQEPDPTTGSVITPIHATSTYVQDGVGNQRQGYEYSRTGNPTRSVLEECLASLEGGTYGRAFASGMSATDAVLRATLRPGDHIVIPDDAYGGTFRLVDKVLTGWGVEYTPAPVTDVDAVRAAIRSNTKVIWTETPTNPLLNIADLPAMAQLAHDTGIRLVVDNTFASPHLQQPLEHGASIVVHSTTKYLGGHSDVVGGAVITSDEEIASQVAFLQNTAGAVPGPFDAWLTLRGLKTLAVRMERHSRNAEHLVAALREHPKVAKVFYPGMEEHPGHQVAAKQMRHFGGMVSFTHADGEQAAIDACARTRLFTLAESLGGVESLIEHPGRMTHASTAGSLLQVPADLIRVSVGIEESEDLVADLLAALE</sequence>
<comment type="caution">
    <text evidence="7">The sequence shown here is derived from an EMBL/GenBank/DDBJ whole genome shotgun (WGS) entry which is preliminary data.</text>
</comment>
<evidence type="ECO:0000256" key="3">
    <source>
        <dbReference type="ARBA" id="ARBA00022898"/>
    </source>
</evidence>
<dbReference type="GO" id="GO:0005737">
    <property type="term" value="C:cytoplasm"/>
    <property type="evidence" value="ECO:0007669"/>
    <property type="project" value="TreeGrafter"/>
</dbReference>
<gene>
    <name evidence="7" type="ORF">DFQ14_11393</name>
</gene>
<dbReference type="InterPro" id="IPR000277">
    <property type="entry name" value="Cys/Met-Metab_PyrdxlP-dep_enz"/>
</dbReference>
<dbReference type="RefSeq" id="WP_114454467.1">
    <property type="nucleotide sequence ID" value="NZ_QPJC01000013.1"/>
</dbReference>
<evidence type="ECO:0000313" key="7">
    <source>
        <dbReference type="EMBL" id="RCW40010.1"/>
    </source>
</evidence>
<dbReference type="AlphaFoldDB" id="A0A368VFT2"/>
<dbReference type="Pfam" id="PF01053">
    <property type="entry name" value="Cys_Met_Meta_PP"/>
    <property type="match status" value="1"/>
</dbReference>
<dbReference type="Gene3D" id="3.90.1150.10">
    <property type="entry name" value="Aspartate Aminotransferase, domain 1"/>
    <property type="match status" value="1"/>
</dbReference>
<dbReference type="GO" id="GO:0003962">
    <property type="term" value="F:cystathionine gamma-synthase activity"/>
    <property type="evidence" value="ECO:0007669"/>
    <property type="project" value="TreeGrafter"/>
</dbReference>
<dbReference type="SUPFAM" id="SSF53383">
    <property type="entry name" value="PLP-dependent transferases"/>
    <property type="match status" value="1"/>
</dbReference>
<evidence type="ECO:0000256" key="5">
    <source>
        <dbReference type="RuleBase" id="RU362118"/>
    </source>
</evidence>
<dbReference type="GO" id="GO:0019343">
    <property type="term" value="P:cysteine biosynthetic process via cystathionine"/>
    <property type="evidence" value="ECO:0007669"/>
    <property type="project" value="TreeGrafter"/>
</dbReference>
<evidence type="ECO:0000256" key="6">
    <source>
        <dbReference type="SAM" id="MobiDB-lite"/>
    </source>
</evidence>
<feature type="region of interest" description="Disordered" evidence="6">
    <location>
        <begin position="1"/>
        <end position="22"/>
    </location>
</feature>
<dbReference type="OrthoDB" id="9780685at2"/>
<dbReference type="FunFam" id="3.40.640.10:FF:000009">
    <property type="entry name" value="Cystathionine gamma-synthase homolog"/>
    <property type="match status" value="1"/>
</dbReference>
<dbReference type="Gene3D" id="3.40.640.10">
    <property type="entry name" value="Type I PLP-dependent aspartate aminotransferase-like (Major domain)"/>
    <property type="match status" value="1"/>
</dbReference>
<name>A0A368VFT2_9ACTN</name>
<dbReference type="NCBIfam" id="NF005871">
    <property type="entry name" value="PRK07811.1"/>
    <property type="match status" value="1"/>
</dbReference>
<organism evidence="7 8">
    <name type="scientific">Halopolyspora algeriensis</name>
    <dbReference type="NCBI Taxonomy" id="1500506"/>
    <lineage>
        <taxon>Bacteria</taxon>
        <taxon>Bacillati</taxon>
        <taxon>Actinomycetota</taxon>
        <taxon>Actinomycetes</taxon>
        <taxon>Actinomycetes incertae sedis</taxon>
        <taxon>Halopolyspora</taxon>
    </lineage>
</organism>
<dbReference type="GO" id="GO:0019346">
    <property type="term" value="P:transsulfuration"/>
    <property type="evidence" value="ECO:0007669"/>
    <property type="project" value="InterPro"/>
</dbReference>
<evidence type="ECO:0000256" key="1">
    <source>
        <dbReference type="ARBA" id="ARBA00001933"/>
    </source>
</evidence>
<proteinExistence type="inferred from homology"/>
<dbReference type="PANTHER" id="PTHR11808">
    <property type="entry name" value="TRANS-SULFURATION ENZYME FAMILY MEMBER"/>
    <property type="match status" value="1"/>
</dbReference>
<keyword evidence="7" id="KW-0456">Lyase</keyword>